<keyword evidence="4" id="KW-1185">Reference proteome</keyword>
<feature type="domain" description="DUF5916" evidence="2">
    <location>
        <begin position="267"/>
        <end position="369"/>
    </location>
</feature>
<gene>
    <name evidence="3" type="ORF">GQ41_2562</name>
</gene>
<dbReference type="InterPro" id="IPR010502">
    <property type="entry name" value="Carb-bd_dom_fam9"/>
</dbReference>
<dbReference type="CDD" id="cd09618">
    <property type="entry name" value="CBM9_like_2"/>
    <property type="match status" value="1"/>
</dbReference>
<dbReference type="Proteomes" id="UP000315363">
    <property type="component" value="Unassembled WGS sequence"/>
</dbReference>
<organism evidence="3 4">
    <name type="scientific">Arenibacter algicola</name>
    <dbReference type="NCBI Taxonomy" id="616991"/>
    <lineage>
        <taxon>Bacteria</taxon>
        <taxon>Pseudomonadati</taxon>
        <taxon>Bacteroidota</taxon>
        <taxon>Flavobacteriia</taxon>
        <taxon>Flavobacteriales</taxon>
        <taxon>Flavobacteriaceae</taxon>
        <taxon>Arenibacter</taxon>
    </lineage>
</organism>
<dbReference type="EMBL" id="VHIF01000001">
    <property type="protein sequence ID" value="TQO37933.1"/>
    <property type="molecule type" value="Genomic_DNA"/>
</dbReference>
<sequence length="758" mass="86570">MVRFRKSGTLNGSNTHKMPILESSTNENTIPLSVYKKVPLTLLALALALPLAAQKKNQSFQLHIHKTTAAIEVDGIGNDLAWQDTDVATNFYMVLPMDTGMANEPSEIRMTYDENNLYLLATFYNATKGPYYVESLRRDFSFGKNDNFLLFMDPFNNQTTGYSFGSNAAGAQWDGTMHSGGSVDLNWDSKWVSAVTSDDEKWVFEMAIPFKSIRYEDGVMEWGINFSRLDLKSGEKSSWTPIPRQFPTASLAYTGTLVWDSPPPTPNTNFSIIPYVLGGIGEDMENNTDTQYDKKIGGDVKFSLSTSLNLDLTVNPDFSQVEVDRQVTNLDRFELFFPEKRQFFLENGDLFANFGYATIRPFFSRRIGLGVPIRAGARVSGNLNKKWRLGLMDMQTASIDETGLPSQNFGVLSLQRKVFARSSIGLMLVNKESFNYPQDTDSLRTVFPKFNRNVGLEYNLASANNQWTGKAFFLKSFAPNKNGNGISQAAHLEYKSRKWNWKIQEESVEDDYTAEVGFVPRNGYVNVTSYIGHLFFPKKSTILSHGPKLSASYFFNEKLERTDNINLLEYLLDFRDRSKLNFGVSDEYVELLSPFDPTRSGKESLDVGTQHHWNAYTFDFISKPQSMFTYSFGGRFGGYYSEGNRTSLISELGYRFQPFVSLSSNLSYNHINLPAPWNNTEFWLIGSEVDITFTNKLFFATLFQYNEQSKNFNLNSRFQWRYKPASDLFLVYSNNYLIEPFEGRNWALTLKFTYWFNK</sequence>
<dbReference type="Pfam" id="PF19313">
    <property type="entry name" value="DUF5916"/>
    <property type="match status" value="1"/>
</dbReference>
<name>A0ABY3ADF3_9FLAO</name>
<evidence type="ECO:0000259" key="2">
    <source>
        <dbReference type="Pfam" id="PF19313"/>
    </source>
</evidence>
<evidence type="ECO:0000259" key="1">
    <source>
        <dbReference type="Pfam" id="PF06452"/>
    </source>
</evidence>
<evidence type="ECO:0000313" key="4">
    <source>
        <dbReference type="Proteomes" id="UP000315363"/>
    </source>
</evidence>
<feature type="domain" description="Carbohydrate-binding" evidence="1">
    <location>
        <begin position="73"/>
        <end position="234"/>
    </location>
</feature>
<protein>
    <submittedName>
        <fullName evidence="3">Carbohydrate binding protein with CBM9 domain</fullName>
    </submittedName>
</protein>
<reference evidence="3 4" key="1">
    <citation type="submission" date="2019-06" db="EMBL/GenBank/DDBJ databases">
        <title>A large-scale integrated study on North Sea by COGITO (Coastal Microbe Genomic &amp; Taxonomic Observatory).</title>
        <authorList>
            <person name="Teeling H."/>
        </authorList>
    </citation>
    <scope>NUCLEOTIDE SEQUENCE [LARGE SCALE GENOMIC DNA]</scope>
    <source>
        <strain evidence="3 4">MAR_2009_79</strain>
    </source>
</reference>
<dbReference type="Gene3D" id="2.60.40.1190">
    <property type="match status" value="1"/>
</dbReference>
<dbReference type="InterPro" id="IPR045670">
    <property type="entry name" value="DUF5916"/>
</dbReference>
<comment type="caution">
    <text evidence="3">The sequence shown here is derived from an EMBL/GenBank/DDBJ whole genome shotgun (WGS) entry which is preliminary data.</text>
</comment>
<evidence type="ECO:0000313" key="3">
    <source>
        <dbReference type="EMBL" id="TQO37933.1"/>
    </source>
</evidence>
<accession>A0ABY3ADF3</accession>
<proteinExistence type="predicted"/>
<dbReference type="SUPFAM" id="SSF49344">
    <property type="entry name" value="CBD9-like"/>
    <property type="match status" value="1"/>
</dbReference>
<dbReference type="Pfam" id="PF06452">
    <property type="entry name" value="CBM9_1"/>
    <property type="match status" value="1"/>
</dbReference>